<reference evidence="1" key="1">
    <citation type="submission" date="2021-06" db="EMBL/GenBank/DDBJ databases">
        <authorList>
            <person name="Kallberg Y."/>
            <person name="Tangrot J."/>
            <person name="Rosling A."/>
        </authorList>
    </citation>
    <scope>NUCLEOTIDE SEQUENCE</scope>
    <source>
        <strain evidence="1">CL356</strain>
    </source>
</reference>
<feature type="non-terminal residue" evidence="1">
    <location>
        <position position="176"/>
    </location>
</feature>
<proteinExistence type="predicted"/>
<accession>A0ACA9QV64</accession>
<dbReference type="EMBL" id="CAJVPT010061442">
    <property type="protein sequence ID" value="CAG8765342.1"/>
    <property type="molecule type" value="Genomic_DNA"/>
</dbReference>
<comment type="caution">
    <text evidence="1">The sequence shown here is derived from an EMBL/GenBank/DDBJ whole genome shotgun (WGS) entry which is preliminary data.</text>
</comment>
<organism evidence="1 2">
    <name type="scientific">Acaulospora colombiana</name>
    <dbReference type="NCBI Taxonomy" id="27376"/>
    <lineage>
        <taxon>Eukaryota</taxon>
        <taxon>Fungi</taxon>
        <taxon>Fungi incertae sedis</taxon>
        <taxon>Mucoromycota</taxon>
        <taxon>Glomeromycotina</taxon>
        <taxon>Glomeromycetes</taxon>
        <taxon>Diversisporales</taxon>
        <taxon>Acaulosporaceae</taxon>
        <taxon>Acaulospora</taxon>
    </lineage>
</organism>
<sequence length="176" mass="20138">DGRSLANVQTQGGTSSTPRPMVSPNVLGAAGRGGQTQHAVSEIYPYELVDLLHQGEPLHLLVDLHLRPNLAKLFDFSFMFIEFNTPQEAERARNTMDRHPFDAKHRFSVNLLTDLETYAEMDEAFHEPEPEPFKEHLRAWLADPYGRDQYVTYRADDVTIFWHGKPTSSEIAMERQ</sequence>
<feature type="non-terminal residue" evidence="1">
    <location>
        <position position="1"/>
    </location>
</feature>
<name>A0ACA9QV64_9GLOM</name>
<evidence type="ECO:0000313" key="2">
    <source>
        <dbReference type="Proteomes" id="UP000789525"/>
    </source>
</evidence>
<dbReference type="Proteomes" id="UP000789525">
    <property type="component" value="Unassembled WGS sequence"/>
</dbReference>
<keyword evidence="2" id="KW-1185">Reference proteome</keyword>
<evidence type="ECO:0000313" key="1">
    <source>
        <dbReference type="EMBL" id="CAG8765342.1"/>
    </source>
</evidence>
<protein>
    <submittedName>
        <fullName evidence="1">584_t:CDS:1</fullName>
    </submittedName>
</protein>
<gene>
    <name evidence="1" type="ORF">ACOLOM_LOCUS13421</name>
</gene>